<sequence>MNVDIWSDLACPWCFIGTERFHKALAEFEGKDDVKVIWHSFQLDPELPDHYDGTEVDYLAASKGMPRDQVEAMTDQVAGVAAGDGLNFDFAGLKVANSRLAHHLVHLAQLRGVAAPVSRGLFSAHFENAEDIGDRAVLTRIGVENGLEESDIAEALGSPAYDTAMRSDAAQAQGIGINGVPFFVVDGRFGVSGAQPVETFGKALAMAFEDAPEGGGGCCGGSCCS</sequence>
<dbReference type="CDD" id="cd03024">
    <property type="entry name" value="DsbA_FrnE"/>
    <property type="match status" value="1"/>
</dbReference>
<dbReference type="EMBL" id="QTUA01000001">
    <property type="protein sequence ID" value="REF32001.1"/>
    <property type="molecule type" value="Genomic_DNA"/>
</dbReference>
<protein>
    <submittedName>
        <fullName evidence="2">Putative DsbA family dithiol-disulfide isomerase</fullName>
    </submittedName>
</protein>
<dbReference type="RefSeq" id="WP_115923763.1">
    <property type="nucleotide sequence ID" value="NZ_QTUA01000001.1"/>
</dbReference>
<gene>
    <name evidence="2" type="ORF">DFJ65_3093</name>
</gene>
<dbReference type="AlphaFoldDB" id="A0A3D9V4A6"/>
<evidence type="ECO:0000313" key="3">
    <source>
        <dbReference type="Proteomes" id="UP000256253"/>
    </source>
</evidence>
<keyword evidence="3" id="KW-1185">Reference proteome</keyword>
<organism evidence="2 3">
    <name type="scientific">Calidifontibacter indicus</name>
    <dbReference type="NCBI Taxonomy" id="419650"/>
    <lineage>
        <taxon>Bacteria</taxon>
        <taxon>Bacillati</taxon>
        <taxon>Actinomycetota</taxon>
        <taxon>Actinomycetes</taxon>
        <taxon>Micrococcales</taxon>
        <taxon>Dermacoccaceae</taxon>
        <taxon>Calidifontibacter</taxon>
    </lineage>
</organism>
<proteinExistence type="predicted"/>
<dbReference type="InterPro" id="IPR036249">
    <property type="entry name" value="Thioredoxin-like_sf"/>
</dbReference>
<comment type="caution">
    <text evidence="2">The sequence shown here is derived from an EMBL/GenBank/DDBJ whole genome shotgun (WGS) entry which is preliminary data.</text>
</comment>
<dbReference type="Gene3D" id="3.40.30.10">
    <property type="entry name" value="Glutaredoxin"/>
    <property type="match status" value="1"/>
</dbReference>
<dbReference type="Proteomes" id="UP000256253">
    <property type="component" value="Unassembled WGS sequence"/>
</dbReference>
<keyword evidence="2" id="KW-0413">Isomerase</keyword>
<dbReference type="GO" id="GO:0016491">
    <property type="term" value="F:oxidoreductase activity"/>
    <property type="evidence" value="ECO:0007669"/>
    <property type="project" value="InterPro"/>
</dbReference>
<evidence type="ECO:0000313" key="2">
    <source>
        <dbReference type="EMBL" id="REF32001.1"/>
    </source>
</evidence>
<reference evidence="2 3" key="1">
    <citation type="submission" date="2018-08" db="EMBL/GenBank/DDBJ databases">
        <title>Sequencing the genomes of 1000 actinobacteria strains.</title>
        <authorList>
            <person name="Klenk H.-P."/>
        </authorList>
    </citation>
    <scope>NUCLEOTIDE SEQUENCE [LARGE SCALE GENOMIC DNA]</scope>
    <source>
        <strain evidence="2 3">DSM 22967</strain>
    </source>
</reference>
<dbReference type="SUPFAM" id="SSF52833">
    <property type="entry name" value="Thioredoxin-like"/>
    <property type="match status" value="1"/>
</dbReference>
<name>A0A3D9V4A6_9MICO</name>
<dbReference type="Pfam" id="PF01323">
    <property type="entry name" value="DSBA"/>
    <property type="match status" value="1"/>
</dbReference>
<feature type="domain" description="DSBA-like thioredoxin" evidence="1">
    <location>
        <begin position="3"/>
        <end position="204"/>
    </location>
</feature>
<dbReference type="OrthoDB" id="9799122at2"/>
<dbReference type="PANTHER" id="PTHR13887">
    <property type="entry name" value="GLUTATHIONE S-TRANSFERASE KAPPA"/>
    <property type="match status" value="1"/>
</dbReference>
<dbReference type="PANTHER" id="PTHR13887:SF41">
    <property type="entry name" value="THIOREDOXIN SUPERFAMILY PROTEIN"/>
    <property type="match status" value="1"/>
</dbReference>
<accession>A0A3D9V4A6</accession>
<dbReference type="GO" id="GO:0016853">
    <property type="term" value="F:isomerase activity"/>
    <property type="evidence" value="ECO:0007669"/>
    <property type="project" value="UniProtKB-KW"/>
</dbReference>
<dbReference type="InterPro" id="IPR001853">
    <property type="entry name" value="DSBA-like_thioredoxin_dom"/>
</dbReference>
<evidence type="ECO:0000259" key="1">
    <source>
        <dbReference type="Pfam" id="PF01323"/>
    </source>
</evidence>